<evidence type="ECO:0000313" key="2">
    <source>
        <dbReference type="Proteomes" id="UP000289546"/>
    </source>
</evidence>
<accession>A0A4Q0SEN4</accession>
<organism evidence="1 2">
    <name type="scientific">Bradyrhizobium nanningense</name>
    <dbReference type="NCBI Taxonomy" id="1325118"/>
    <lineage>
        <taxon>Bacteria</taxon>
        <taxon>Pseudomonadati</taxon>
        <taxon>Pseudomonadota</taxon>
        <taxon>Alphaproteobacteria</taxon>
        <taxon>Hyphomicrobiales</taxon>
        <taxon>Nitrobacteraceae</taxon>
        <taxon>Bradyrhizobium</taxon>
    </lineage>
</organism>
<name>A0A4Q0SEN4_9BRAD</name>
<evidence type="ECO:0000313" key="1">
    <source>
        <dbReference type="EMBL" id="RXH35671.1"/>
    </source>
</evidence>
<dbReference type="Proteomes" id="UP000289546">
    <property type="component" value="Unassembled WGS sequence"/>
</dbReference>
<dbReference type="AlphaFoldDB" id="A0A4Q0SEN4"/>
<comment type="caution">
    <text evidence="1">The sequence shown here is derived from an EMBL/GenBank/DDBJ whole genome shotgun (WGS) entry which is preliminary data.</text>
</comment>
<gene>
    <name evidence="1" type="ORF">XH99_08020</name>
</gene>
<dbReference type="EMBL" id="LBJQ01000012">
    <property type="protein sequence ID" value="RXH35671.1"/>
    <property type="molecule type" value="Genomic_DNA"/>
</dbReference>
<proteinExistence type="predicted"/>
<protein>
    <submittedName>
        <fullName evidence="1">Uncharacterized protein</fullName>
    </submittedName>
</protein>
<keyword evidence="2" id="KW-1185">Reference proteome</keyword>
<reference evidence="1 2" key="1">
    <citation type="submission" date="2015-04" db="EMBL/GenBank/DDBJ databases">
        <title>Comparative genomics of rhizobia nodulating Arachis hypogaea in China.</title>
        <authorList>
            <person name="Li Y."/>
        </authorList>
    </citation>
    <scope>NUCLEOTIDE SEQUENCE [LARGE SCALE GENOMIC DNA]</scope>
    <source>
        <strain evidence="1 2">CCBAU 51757</strain>
    </source>
</reference>
<sequence length="119" mass="13480">MRRQPSGTRLLKRSDLIRIVPSGEESIFSPAGEFLRVYRIRQATTTEAGTVTYGLSSLLSVLENLQPTDPLAVTVFATDGWFGSFCSDQADRLVGFVLVQRRSPKDEQERLEWFRQNLT</sequence>